<name>A0A4Z2IFR4_9TELE</name>
<reference evidence="2 3" key="1">
    <citation type="submission" date="2019-03" db="EMBL/GenBank/DDBJ databases">
        <title>First draft genome of Liparis tanakae, snailfish: a comprehensive survey of snailfish specific genes.</title>
        <authorList>
            <person name="Kim W."/>
            <person name="Song I."/>
            <person name="Jeong J.-H."/>
            <person name="Kim D."/>
            <person name="Kim S."/>
            <person name="Ryu S."/>
            <person name="Song J.Y."/>
            <person name="Lee S.K."/>
        </authorList>
    </citation>
    <scope>NUCLEOTIDE SEQUENCE [LARGE SCALE GENOMIC DNA]</scope>
    <source>
        <tissue evidence="2">Muscle</tissue>
    </source>
</reference>
<dbReference type="Proteomes" id="UP000314294">
    <property type="component" value="Unassembled WGS sequence"/>
</dbReference>
<gene>
    <name evidence="2" type="ORF">EYF80_013119</name>
</gene>
<evidence type="ECO:0000256" key="1">
    <source>
        <dbReference type="SAM" id="MobiDB-lite"/>
    </source>
</evidence>
<evidence type="ECO:0000313" key="3">
    <source>
        <dbReference type="Proteomes" id="UP000314294"/>
    </source>
</evidence>
<accession>A0A4Z2IFR4</accession>
<feature type="compositionally biased region" description="Polar residues" evidence="1">
    <location>
        <begin position="80"/>
        <end position="89"/>
    </location>
</feature>
<dbReference type="EMBL" id="SRLO01000091">
    <property type="protein sequence ID" value="TNN76667.1"/>
    <property type="molecule type" value="Genomic_DNA"/>
</dbReference>
<comment type="caution">
    <text evidence="2">The sequence shown here is derived from an EMBL/GenBank/DDBJ whole genome shotgun (WGS) entry which is preliminary data.</text>
</comment>
<organism evidence="2 3">
    <name type="scientific">Liparis tanakae</name>
    <name type="common">Tanaka's snailfish</name>
    <dbReference type="NCBI Taxonomy" id="230148"/>
    <lineage>
        <taxon>Eukaryota</taxon>
        <taxon>Metazoa</taxon>
        <taxon>Chordata</taxon>
        <taxon>Craniata</taxon>
        <taxon>Vertebrata</taxon>
        <taxon>Euteleostomi</taxon>
        <taxon>Actinopterygii</taxon>
        <taxon>Neopterygii</taxon>
        <taxon>Teleostei</taxon>
        <taxon>Neoteleostei</taxon>
        <taxon>Acanthomorphata</taxon>
        <taxon>Eupercaria</taxon>
        <taxon>Perciformes</taxon>
        <taxon>Cottioidei</taxon>
        <taxon>Cottales</taxon>
        <taxon>Liparidae</taxon>
        <taxon>Liparis</taxon>
    </lineage>
</organism>
<protein>
    <submittedName>
        <fullName evidence="2">Uncharacterized protein</fullName>
    </submittedName>
</protein>
<sequence length="103" mass="11380">MAQRTISHLFDAVWVDGGLWLQYADRLGFLGTLGHLADFLRNEVVDTIEGLDCTLCLKGDVTRAGRDVKKGTVHLCRPQQGRQPQNKSYVPSPRSPDITTIGS</sequence>
<evidence type="ECO:0000313" key="2">
    <source>
        <dbReference type="EMBL" id="TNN76667.1"/>
    </source>
</evidence>
<feature type="region of interest" description="Disordered" evidence="1">
    <location>
        <begin position="73"/>
        <end position="103"/>
    </location>
</feature>
<proteinExistence type="predicted"/>
<keyword evidence="3" id="KW-1185">Reference proteome</keyword>
<dbReference type="AlphaFoldDB" id="A0A4Z2IFR4"/>